<sequence length="424" mass="48515">MRDITAWQESFKDYDLDAGLLNVDLGLYLLDVIVPNTTAGSLWVLLTGYDYSFAESQNWTEEQRQMLSIARHLLAQYASPKLWSDALDRYQEYPEETRGYEITELGTFQRQTNITVANNRFEVYERTLTTPVALSQRKEVSWATEGQYKCEVEKRMDTVNIPSELAGFSHPTSHDLNNNSTREALNIPWRDLHYTAKWMDEQLIEKGLKPIWVSCFSRMKLEVFNDAEELVEADYLRLDSIRHLGGIPSAGKSVLMKILTVYAYRQGLKVTLIVADVLQIFDLIKTFTEVNINDVAPILGNSNKASHLSRLHKAVYNANPDTPYNQNHPGFKYLSNTCLLTPYITPRLERAFEIGKQPCFSLEPIESEESEEFTSNKYCPAYGVCPSHQKERDLVKASIWIATPGSLIYSKVPRTINQENIAFP</sequence>
<evidence type="ECO:0000313" key="2">
    <source>
        <dbReference type="EMBL" id="EAZ89223.1"/>
    </source>
</evidence>
<dbReference type="Proteomes" id="UP000003781">
    <property type="component" value="Unassembled WGS sequence"/>
</dbReference>
<accession>A3IWB0</accession>
<organism evidence="2 3">
    <name type="scientific">Crocosphaera chwakensis CCY0110</name>
    <dbReference type="NCBI Taxonomy" id="391612"/>
    <lineage>
        <taxon>Bacteria</taxon>
        <taxon>Bacillati</taxon>
        <taxon>Cyanobacteriota</taxon>
        <taxon>Cyanophyceae</taxon>
        <taxon>Oscillatoriophycideae</taxon>
        <taxon>Chroococcales</taxon>
        <taxon>Aphanothecaceae</taxon>
        <taxon>Crocosphaera</taxon>
        <taxon>Crocosphaera chwakensis</taxon>
    </lineage>
</organism>
<evidence type="ECO:0000313" key="3">
    <source>
        <dbReference type="Proteomes" id="UP000003781"/>
    </source>
</evidence>
<feature type="domain" description="pPIWI-RE three-gene island" evidence="1">
    <location>
        <begin position="18"/>
        <end position="176"/>
    </location>
</feature>
<reference evidence="2 3" key="1">
    <citation type="submission" date="2007-03" db="EMBL/GenBank/DDBJ databases">
        <authorList>
            <person name="Stal L."/>
            <person name="Ferriera S."/>
            <person name="Johnson J."/>
            <person name="Kravitz S."/>
            <person name="Beeson K."/>
            <person name="Sutton G."/>
            <person name="Rogers Y.-H."/>
            <person name="Friedman R."/>
            <person name="Frazier M."/>
            <person name="Venter J.C."/>
        </authorList>
    </citation>
    <scope>NUCLEOTIDE SEQUENCE [LARGE SCALE GENOMIC DNA]</scope>
    <source>
        <strain evidence="2 3">CCY0110</strain>
    </source>
</reference>
<gene>
    <name evidence="2" type="ORF">CY0110_06719</name>
</gene>
<keyword evidence="3" id="KW-1185">Reference proteome</keyword>
<dbReference type="RefSeq" id="WP_008277665.1">
    <property type="nucleotide sequence ID" value="NZ_AAXW01000050.1"/>
</dbReference>
<dbReference type="eggNOG" id="COG1199">
    <property type="taxonomic scope" value="Bacteria"/>
</dbReference>
<name>A3IWB0_9CHRO</name>
<dbReference type="AlphaFoldDB" id="A3IWB0"/>
<comment type="caution">
    <text evidence="2">The sequence shown here is derived from an EMBL/GenBank/DDBJ whole genome shotgun (WGS) entry which is preliminary data.</text>
</comment>
<dbReference type="EMBL" id="AAXW01000050">
    <property type="protein sequence ID" value="EAZ89223.1"/>
    <property type="molecule type" value="Genomic_DNA"/>
</dbReference>
<proteinExistence type="predicted"/>
<evidence type="ECO:0000259" key="1">
    <source>
        <dbReference type="Pfam" id="PF18155"/>
    </source>
</evidence>
<dbReference type="Pfam" id="PF18155">
    <property type="entry name" value="pPIWI_RE_Z"/>
    <property type="match status" value="1"/>
</dbReference>
<protein>
    <recommendedName>
        <fullName evidence="1">pPIWI-RE three-gene island domain-containing protein</fullName>
    </recommendedName>
</protein>
<dbReference type="InterPro" id="IPR055254">
    <property type="entry name" value="pPIWI_RE_Z"/>
</dbReference>